<name>A0A3M0AEY7_9GAMM</name>
<dbReference type="PANTHER" id="PTHR42770:SF18">
    <property type="entry name" value="ARGININE_AGMATINE ANTIPORTER"/>
    <property type="match status" value="1"/>
</dbReference>
<dbReference type="Proteomes" id="UP000267187">
    <property type="component" value="Unassembled WGS sequence"/>
</dbReference>
<feature type="transmembrane region" description="Helical" evidence="9">
    <location>
        <begin position="117"/>
        <end position="136"/>
    </location>
</feature>
<keyword evidence="5 9" id="KW-0812">Transmembrane</keyword>
<dbReference type="Gene3D" id="1.20.1740.10">
    <property type="entry name" value="Amino acid/polyamine transporter I"/>
    <property type="match status" value="1"/>
</dbReference>
<reference evidence="10 11" key="1">
    <citation type="submission" date="2018-10" db="EMBL/GenBank/DDBJ databases">
        <title>Genomic Encyclopedia of Type Strains, Phase IV (KMG-IV): sequencing the most valuable type-strain genomes for metagenomic binning, comparative biology and taxonomic classification.</title>
        <authorList>
            <person name="Goeker M."/>
        </authorList>
    </citation>
    <scope>NUCLEOTIDE SEQUENCE [LARGE SCALE GENOMIC DNA]</scope>
    <source>
        <strain evidence="10 11">DSM 25080</strain>
    </source>
</reference>
<feature type="transmembrane region" description="Helical" evidence="9">
    <location>
        <begin position="403"/>
        <end position="420"/>
    </location>
</feature>
<keyword evidence="11" id="KW-1185">Reference proteome</keyword>
<dbReference type="GO" id="GO:0005886">
    <property type="term" value="C:plasma membrane"/>
    <property type="evidence" value="ECO:0007669"/>
    <property type="project" value="UniProtKB-SubCell"/>
</dbReference>
<keyword evidence="7 9" id="KW-0472">Membrane</keyword>
<feature type="transmembrane region" description="Helical" evidence="9">
    <location>
        <begin position="315"/>
        <end position="334"/>
    </location>
</feature>
<evidence type="ECO:0000256" key="8">
    <source>
        <dbReference type="ARBA" id="ARBA00045636"/>
    </source>
</evidence>
<protein>
    <recommendedName>
        <fullName evidence="3">Arginine/agmatine antiporter</fullName>
    </recommendedName>
</protein>
<gene>
    <name evidence="10" type="ORF">DFR27_0805</name>
</gene>
<evidence type="ECO:0000256" key="9">
    <source>
        <dbReference type="SAM" id="Phobius"/>
    </source>
</evidence>
<evidence type="ECO:0000256" key="7">
    <source>
        <dbReference type="ARBA" id="ARBA00023136"/>
    </source>
</evidence>
<feature type="transmembrane region" description="Helical" evidence="9">
    <location>
        <begin position="346"/>
        <end position="369"/>
    </location>
</feature>
<evidence type="ECO:0000256" key="1">
    <source>
        <dbReference type="ARBA" id="ARBA00004651"/>
    </source>
</evidence>
<feature type="transmembrane region" description="Helical" evidence="9">
    <location>
        <begin position="39"/>
        <end position="58"/>
    </location>
</feature>
<comment type="similarity">
    <text evidence="2">Belongs to the amino acid-polyamine-organocation (APC) superfamily. Basic amino acid/polyamine antiporter (APA) (TC 2.A.3.2) family.</text>
</comment>
<comment type="function">
    <text evidence="8">Major component of the acid-resistance (AR) system allowing enteric pathogens to survive the acidic environment in the stomach. Exchanges extracellular arginine for its intracellular decarboxylation product agmatine (Agm) thereby expelling intracellular protons. Probably undergoes several conformational states in order to translocate the substrate across the membrane; keeps the substrate accessible to only 1 side of the membrane at a time by opening and closing 3 membrane-internal gates.</text>
</comment>
<dbReference type="RefSeq" id="WP_121876184.1">
    <property type="nucleotide sequence ID" value="NZ_REFJ01000002.1"/>
</dbReference>
<dbReference type="EMBL" id="REFJ01000002">
    <property type="protein sequence ID" value="RMA81015.1"/>
    <property type="molecule type" value="Genomic_DNA"/>
</dbReference>
<feature type="transmembrane region" description="Helical" evidence="9">
    <location>
        <begin position="143"/>
        <end position="165"/>
    </location>
</feature>
<feature type="transmembrane region" description="Helical" evidence="9">
    <location>
        <begin position="185"/>
        <end position="206"/>
    </location>
</feature>
<evidence type="ECO:0000256" key="5">
    <source>
        <dbReference type="ARBA" id="ARBA00022692"/>
    </source>
</evidence>
<dbReference type="GO" id="GO:0022857">
    <property type="term" value="F:transmembrane transporter activity"/>
    <property type="evidence" value="ECO:0007669"/>
    <property type="project" value="InterPro"/>
</dbReference>
<comment type="caution">
    <text evidence="10">The sequence shown here is derived from an EMBL/GenBank/DDBJ whole genome shotgun (WGS) entry which is preliminary data.</text>
</comment>
<feature type="transmembrane region" description="Helical" evidence="9">
    <location>
        <begin position="218"/>
        <end position="240"/>
    </location>
</feature>
<dbReference type="PIRSF" id="PIRSF006060">
    <property type="entry name" value="AA_transporter"/>
    <property type="match status" value="1"/>
</dbReference>
<evidence type="ECO:0000313" key="11">
    <source>
        <dbReference type="Proteomes" id="UP000267187"/>
    </source>
</evidence>
<comment type="subcellular location">
    <subcellularLocation>
        <location evidence="1">Cell membrane</location>
        <topology evidence="1">Multi-pass membrane protein</topology>
    </subcellularLocation>
</comment>
<proteinExistence type="inferred from homology"/>
<evidence type="ECO:0000256" key="6">
    <source>
        <dbReference type="ARBA" id="ARBA00022989"/>
    </source>
</evidence>
<accession>A0A3M0AEY7</accession>
<keyword evidence="4" id="KW-1003">Cell membrane</keyword>
<organism evidence="10 11">
    <name type="scientific">Umboniibacter marinipuniceus</name>
    <dbReference type="NCBI Taxonomy" id="569599"/>
    <lineage>
        <taxon>Bacteria</taxon>
        <taxon>Pseudomonadati</taxon>
        <taxon>Pseudomonadota</taxon>
        <taxon>Gammaproteobacteria</taxon>
        <taxon>Cellvibrionales</taxon>
        <taxon>Cellvibrionaceae</taxon>
        <taxon>Umboniibacter</taxon>
    </lineage>
</organism>
<dbReference type="AlphaFoldDB" id="A0A3M0AEY7"/>
<feature type="transmembrane region" description="Helical" evidence="9">
    <location>
        <begin position="12"/>
        <end position="33"/>
    </location>
</feature>
<dbReference type="Pfam" id="PF13520">
    <property type="entry name" value="AA_permease_2"/>
    <property type="match status" value="1"/>
</dbReference>
<dbReference type="OrthoDB" id="3185104at2"/>
<evidence type="ECO:0000313" key="10">
    <source>
        <dbReference type="EMBL" id="RMA81015.1"/>
    </source>
</evidence>
<feature type="transmembrane region" description="Helical" evidence="9">
    <location>
        <begin position="260"/>
        <end position="290"/>
    </location>
</feature>
<evidence type="ECO:0000256" key="4">
    <source>
        <dbReference type="ARBA" id="ARBA00022475"/>
    </source>
</evidence>
<feature type="transmembrane region" description="Helical" evidence="9">
    <location>
        <begin position="381"/>
        <end position="397"/>
    </location>
</feature>
<dbReference type="InterPro" id="IPR002293">
    <property type="entry name" value="AA/rel_permease1"/>
</dbReference>
<dbReference type="InterPro" id="IPR050367">
    <property type="entry name" value="APC_superfamily"/>
</dbReference>
<evidence type="ECO:0000256" key="3">
    <source>
        <dbReference type="ARBA" id="ARBA00021069"/>
    </source>
</evidence>
<dbReference type="PANTHER" id="PTHR42770">
    <property type="entry name" value="AMINO ACID TRANSPORTER-RELATED"/>
    <property type="match status" value="1"/>
</dbReference>
<sequence>MTKSVGVWRSWALVVGTMVGSGVFLLPAVLAPYGANSLWGWMFAGAGTLFIALSLASLASHYPKVGGPYAYTREAFGPFVGFLIAFGYWISLWSGVSAVAIAFAGYTDTLAGGNLGAFGQLAVALGIIAVLCFVNCRGVESASVVQLVTTLLKLVPLVLVGFVGFSMGDWHAVEPLNPDNQSSVAMLSSMALLIMWAFIGVESATIPAEDTINAKRTIPIALVAGTLTATAVYILATYGVQLLIPAEQLAVSTSPFTDAALILFGPVGAWLIGLGALVAIAGALNALILFSGQMTLALAKDGIFPASFAKLNKRGVPTTGLITASLLAAFFVAMNYTDDLVSAFTWIIKLSTLMVILPYAVCALADLVLQRRNGNMTPLKVMVAVLALGYSIFAVIGSGAETVYLGGLLLVAGMPLYFALRSGHKK</sequence>
<feature type="transmembrane region" description="Helical" evidence="9">
    <location>
        <begin position="79"/>
        <end position="105"/>
    </location>
</feature>
<evidence type="ECO:0000256" key="2">
    <source>
        <dbReference type="ARBA" id="ARBA00008220"/>
    </source>
</evidence>
<keyword evidence="6 9" id="KW-1133">Transmembrane helix</keyword>